<evidence type="ECO:0000313" key="2">
    <source>
        <dbReference type="Proteomes" id="UP000184932"/>
    </source>
</evidence>
<dbReference type="PANTHER" id="PTHR21192:SF2">
    <property type="entry name" value="NADH DEHYDROGENASE [UBIQUINONE] 1 ALPHA SUBCOMPLEX ASSEMBLY FACTOR 3"/>
    <property type="match status" value="1"/>
</dbReference>
<dbReference type="SUPFAM" id="SSF64076">
    <property type="entry name" value="MTH938-like"/>
    <property type="match status" value="1"/>
</dbReference>
<proteinExistence type="predicted"/>
<dbReference type="InterPro" id="IPR007523">
    <property type="entry name" value="NDUFAF3/AAMDC"/>
</dbReference>
<organism evidence="1 2">
    <name type="scientific">Vannielia litorea</name>
    <dbReference type="NCBI Taxonomy" id="1217970"/>
    <lineage>
        <taxon>Bacteria</taxon>
        <taxon>Pseudomonadati</taxon>
        <taxon>Pseudomonadota</taxon>
        <taxon>Alphaproteobacteria</taxon>
        <taxon>Rhodobacterales</taxon>
        <taxon>Paracoccaceae</taxon>
        <taxon>Vannielia</taxon>
    </lineage>
</organism>
<dbReference type="OrthoDB" id="7351393at2"/>
<dbReference type="STRING" id="1217970.SAMN05444002_1797"/>
<sequence>MRITEVEFRGEMPVQGYGPGFWRVGGQVIEGPVLVGPGGLHPWGGLEDAAALVEIAGRVDVLFLGMGGEIAPVPRALREAVELTGQGLDVMASPSAARAYNVLLSEGRRVAAALIPVGGV</sequence>
<dbReference type="RefSeq" id="WP_074255894.1">
    <property type="nucleotide sequence ID" value="NZ_FSRL01000001.1"/>
</dbReference>
<dbReference type="AlphaFoldDB" id="A0A1N6FMM1"/>
<dbReference type="PANTHER" id="PTHR21192">
    <property type="entry name" value="NUCLEAR PROTEIN E3-3"/>
    <property type="match status" value="1"/>
</dbReference>
<gene>
    <name evidence="1" type="ORF">SAMN05444002_1797</name>
</gene>
<accession>A0A1N6FMM1</accession>
<reference evidence="2" key="1">
    <citation type="submission" date="2016-11" db="EMBL/GenBank/DDBJ databases">
        <authorList>
            <person name="Varghese N."/>
            <person name="Submissions S."/>
        </authorList>
    </citation>
    <scope>NUCLEOTIDE SEQUENCE [LARGE SCALE GENOMIC DNA]</scope>
    <source>
        <strain evidence="2">DSM 29440</strain>
    </source>
</reference>
<dbReference type="EMBL" id="FSRL01000001">
    <property type="protein sequence ID" value="SIN96525.1"/>
    <property type="molecule type" value="Genomic_DNA"/>
</dbReference>
<dbReference type="CDD" id="cd00248">
    <property type="entry name" value="Mth938-like"/>
    <property type="match status" value="1"/>
</dbReference>
<evidence type="ECO:0000313" key="1">
    <source>
        <dbReference type="EMBL" id="SIN96525.1"/>
    </source>
</evidence>
<dbReference type="Proteomes" id="UP000184932">
    <property type="component" value="Unassembled WGS sequence"/>
</dbReference>
<dbReference type="InterPro" id="IPR036748">
    <property type="entry name" value="MTH938-like_sf"/>
</dbReference>
<protein>
    <submittedName>
        <fullName evidence="1">Uncharacterized conserved protein, contains Mth938-like domain</fullName>
    </submittedName>
</protein>
<dbReference type="Gene3D" id="3.40.1230.10">
    <property type="entry name" value="MTH938-like"/>
    <property type="match status" value="1"/>
</dbReference>
<keyword evidence="2" id="KW-1185">Reference proteome</keyword>
<name>A0A1N6FMM1_9RHOB</name>
<dbReference type="Pfam" id="PF04430">
    <property type="entry name" value="DUF498"/>
    <property type="match status" value="1"/>
</dbReference>